<comment type="subunit">
    <text evidence="4">Component of the proteasome complex.</text>
</comment>
<dbReference type="PROSITE" id="PS51476">
    <property type="entry name" value="PROTEASOME_BETA_2"/>
    <property type="match status" value="1"/>
</dbReference>
<keyword evidence="1 4" id="KW-0963">Cytoplasm</keyword>
<comment type="similarity">
    <text evidence="4">Belongs to the peptidase T1B family.</text>
</comment>
<gene>
    <name evidence="5" type="primary">BBOV_III007090</name>
</gene>
<dbReference type="VEuPathDB" id="PiroplasmaDB:BBOV_III007090"/>
<comment type="subcellular location">
    <subcellularLocation>
        <location evidence="4">Cytoplasm</location>
    </subcellularLocation>
    <subcellularLocation>
        <location evidence="4">Nucleus</location>
    </subcellularLocation>
</comment>
<dbReference type="InterPro" id="IPR023333">
    <property type="entry name" value="Proteasome_suB-type"/>
</dbReference>
<dbReference type="GO" id="GO:0005737">
    <property type="term" value="C:cytoplasm"/>
    <property type="evidence" value="ECO:0007669"/>
    <property type="project" value="UniProtKB-SubCell"/>
</dbReference>
<accession>S6B3P0</accession>
<keyword evidence="3 4" id="KW-0539">Nucleus</keyword>
<proteinExistence type="evidence at transcript level"/>
<evidence type="ECO:0000256" key="1">
    <source>
        <dbReference type="ARBA" id="ARBA00022490"/>
    </source>
</evidence>
<evidence type="ECO:0000256" key="2">
    <source>
        <dbReference type="ARBA" id="ARBA00022942"/>
    </source>
</evidence>
<dbReference type="InterPro" id="IPR033811">
    <property type="entry name" value="Proteasome_beta_3"/>
</dbReference>
<keyword evidence="2 4" id="KW-0647">Proteasome</keyword>
<dbReference type="SUPFAM" id="SSF56235">
    <property type="entry name" value="N-terminal nucleophile aminohydrolases (Ntn hydrolases)"/>
    <property type="match status" value="1"/>
</dbReference>
<dbReference type="Pfam" id="PF00227">
    <property type="entry name" value="Proteasome"/>
    <property type="match status" value="1"/>
</dbReference>
<dbReference type="GO" id="GO:0043161">
    <property type="term" value="P:proteasome-mediated ubiquitin-dependent protein catabolic process"/>
    <property type="evidence" value="ECO:0007669"/>
    <property type="project" value="InterPro"/>
</dbReference>
<evidence type="ECO:0000256" key="4">
    <source>
        <dbReference type="RuleBase" id="RU004203"/>
    </source>
</evidence>
<comment type="function">
    <text evidence="4">Component of the proteasome, a multicatalytic proteinase complex which is characterized by its ability to cleave peptides with Arg, Phe, Tyr, Leu, and Glu adjacent to the leaving group at neutral or slightly basic pH. The proteasome has an ATP-dependent proteolytic activity.</text>
</comment>
<dbReference type="PANTHER" id="PTHR32194">
    <property type="entry name" value="METALLOPROTEASE TLDD"/>
    <property type="match status" value="1"/>
</dbReference>
<dbReference type="MEROPS" id="T01.P02"/>
<organism evidence="5">
    <name type="scientific">Babesia bovis</name>
    <dbReference type="NCBI Taxonomy" id="5865"/>
    <lineage>
        <taxon>Eukaryota</taxon>
        <taxon>Sar</taxon>
        <taxon>Alveolata</taxon>
        <taxon>Apicomplexa</taxon>
        <taxon>Aconoidasida</taxon>
        <taxon>Piroplasmida</taxon>
        <taxon>Babesiidae</taxon>
        <taxon>Babesia</taxon>
    </lineage>
</organism>
<dbReference type="EMBL" id="AK442319">
    <property type="protein sequence ID" value="BAN66113.1"/>
    <property type="molecule type" value="mRNA"/>
</dbReference>
<dbReference type="Gene3D" id="3.60.20.10">
    <property type="entry name" value="Glutamine Phosphoribosylpyrophosphate, subunit 1, domain 1"/>
    <property type="match status" value="1"/>
</dbReference>
<dbReference type="CDD" id="cd03759">
    <property type="entry name" value="proteasome_beta_type_3"/>
    <property type="match status" value="1"/>
</dbReference>
<dbReference type="PANTHER" id="PTHR32194:SF10">
    <property type="entry name" value="PROTEASOME SUBUNIT BETA TYPE-3"/>
    <property type="match status" value="1"/>
</dbReference>
<dbReference type="InterPro" id="IPR016050">
    <property type="entry name" value="Proteasome_bsu_CS"/>
</dbReference>
<dbReference type="InterPro" id="IPR001353">
    <property type="entry name" value="Proteasome_sua/b"/>
</dbReference>
<evidence type="ECO:0000256" key="3">
    <source>
        <dbReference type="ARBA" id="ARBA00023242"/>
    </source>
</evidence>
<dbReference type="AlphaFoldDB" id="S6B3P0"/>
<sequence length="215" mass="23658">MLFNLIMIMCQGDIESYNGGAVVAMVGNCCVAIACDKRLGMNGQHTISSNFPKAFKVTDTAYFAACGLATDIQTMKSEIEFKTNMYALRCETNMGIKTLAHMVGSLLYSRRFGPWFVSSVVAGLDKDTPHIYCFDLIGAPCNAKDFVVVGTCSEQLYGICESLYRPNMEPSELFETISQCLMAAIDRDCLSGWGAEVHMITPEKITVSTLKTRMD</sequence>
<dbReference type="GO" id="GO:0019774">
    <property type="term" value="C:proteasome core complex, beta-subunit complex"/>
    <property type="evidence" value="ECO:0007669"/>
    <property type="project" value="InterPro"/>
</dbReference>
<dbReference type="PROSITE" id="PS00854">
    <property type="entry name" value="PROTEASOME_BETA_1"/>
    <property type="match status" value="1"/>
</dbReference>
<reference evidence="5" key="1">
    <citation type="journal article" date="2014" name="BMC Genomics">
        <title>The Babesia bovis gene and promoter model: an update from full-length EST analysis.</title>
        <authorList>
            <person name="Yamagishi J."/>
            <person name="Wakaguri H."/>
            <person name="Yokoyama N."/>
            <person name="Yamashita R."/>
            <person name="Suzuki Y."/>
            <person name="Xuan X."/>
            <person name="Igarashi I."/>
        </authorList>
    </citation>
    <scope>NUCLEOTIDE SEQUENCE</scope>
    <source>
        <strain evidence="5">Texas</strain>
    </source>
</reference>
<name>S6B3P0_BABBO</name>
<evidence type="ECO:0000313" key="5">
    <source>
        <dbReference type="EMBL" id="BAN66113.1"/>
    </source>
</evidence>
<dbReference type="GO" id="GO:0005634">
    <property type="term" value="C:nucleus"/>
    <property type="evidence" value="ECO:0007669"/>
    <property type="project" value="UniProtKB-SubCell"/>
</dbReference>
<dbReference type="InterPro" id="IPR029055">
    <property type="entry name" value="Ntn_hydrolases_N"/>
</dbReference>
<protein>
    <recommendedName>
        <fullName evidence="4">Proteasome subunit beta</fullName>
    </recommendedName>
</protein>